<evidence type="ECO:0000313" key="12">
    <source>
        <dbReference type="WBParaSite" id="BXY_0767300.1"/>
    </source>
</evidence>
<keyword evidence="5 6" id="KW-0472">Membrane</keyword>
<dbReference type="PANTHER" id="PTHR12471">
    <property type="entry name" value="VACUOLAR ATP SYNTHASE SUBUNIT S1"/>
    <property type="match status" value="1"/>
</dbReference>
<dbReference type="InterPro" id="IPR046756">
    <property type="entry name" value="VAS1/VOA1_TM"/>
</dbReference>
<dbReference type="OrthoDB" id="9985059at2759"/>
<keyword evidence="11" id="KW-1185">Reference proteome</keyword>
<feature type="transmembrane region" description="Helical" evidence="6">
    <location>
        <begin position="256"/>
        <end position="276"/>
    </location>
</feature>
<dbReference type="EMBL" id="CAJFCV020000004">
    <property type="protein sequence ID" value="CAG9116514.1"/>
    <property type="molecule type" value="Genomic_DNA"/>
</dbReference>
<organism evidence="10 12">
    <name type="scientific">Bursaphelenchus xylophilus</name>
    <name type="common">Pinewood nematode worm</name>
    <name type="synonym">Aphelenchoides xylophilus</name>
    <dbReference type="NCBI Taxonomy" id="6326"/>
    <lineage>
        <taxon>Eukaryota</taxon>
        <taxon>Metazoa</taxon>
        <taxon>Ecdysozoa</taxon>
        <taxon>Nematoda</taxon>
        <taxon>Chromadorea</taxon>
        <taxon>Rhabditida</taxon>
        <taxon>Tylenchina</taxon>
        <taxon>Tylenchomorpha</taxon>
        <taxon>Aphelenchoidea</taxon>
        <taxon>Aphelenchoididae</taxon>
        <taxon>Bursaphelenchus</taxon>
    </lineage>
</organism>
<evidence type="ECO:0000256" key="3">
    <source>
        <dbReference type="ARBA" id="ARBA00022692"/>
    </source>
</evidence>
<comment type="similarity">
    <text evidence="2">Belongs to the vacuolar ATPase subunit S1 family.</text>
</comment>
<dbReference type="Pfam" id="PF20520">
    <property type="entry name" value="Ac45-VOA1_TM"/>
    <property type="match status" value="1"/>
</dbReference>
<dbReference type="EMBL" id="CAJFDI010000004">
    <property type="protein sequence ID" value="CAD5226932.1"/>
    <property type="molecule type" value="Genomic_DNA"/>
</dbReference>
<evidence type="ECO:0000256" key="5">
    <source>
        <dbReference type="ARBA" id="ARBA00023136"/>
    </source>
</evidence>
<evidence type="ECO:0000256" key="7">
    <source>
        <dbReference type="SAM" id="SignalP"/>
    </source>
</evidence>
<dbReference type="PANTHER" id="PTHR12471:SF7">
    <property type="entry name" value="V-TYPE PROTON ATPASE SUBUNIT S1"/>
    <property type="match status" value="1"/>
</dbReference>
<gene>
    <name evidence="9" type="ORF">BXYJ_LOCUS9477</name>
</gene>
<dbReference type="Proteomes" id="UP000095284">
    <property type="component" value="Unplaced"/>
</dbReference>
<proteinExistence type="inferred from homology"/>
<feature type="signal peptide" evidence="7">
    <location>
        <begin position="1"/>
        <end position="18"/>
    </location>
</feature>
<dbReference type="Proteomes" id="UP000582659">
    <property type="component" value="Unassembled WGS sequence"/>
</dbReference>
<evidence type="ECO:0000256" key="1">
    <source>
        <dbReference type="ARBA" id="ARBA00004167"/>
    </source>
</evidence>
<protein>
    <submittedName>
        <fullName evidence="9">(pine wood nematode) hypothetical protein</fullName>
    </submittedName>
</protein>
<keyword evidence="3 6" id="KW-0812">Transmembrane</keyword>
<keyword evidence="7" id="KW-0732">Signal</keyword>
<dbReference type="InterPro" id="IPR008388">
    <property type="entry name" value="Ac45_acc_su"/>
</dbReference>
<dbReference type="AlphaFoldDB" id="A0A1I7S3U2"/>
<dbReference type="WBParaSite" id="BXY_0767300.1">
    <property type="protein sequence ID" value="BXY_0767300.1"/>
    <property type="gene ID" value="BXY_0767300"/>
</dbReference>
<comment type="subcellular location">
    <subcellularLocation>
        <location evidence="1">Membrane</location>
        <topology evidence="1">Single-pass membrane protein</topology>
    </subcellularLocation>
</comment>
<evidence type="ECO:0000259" key="8">
    <source>
        <dbReference type="Pfam" id="PF20520"/>
    </source>
</evidence>
<dbReference type="GO" id="GO:0030641">
    <property type="term" value="P:regulation of cellular pH"/>
    <property type="evidence" value="ECO:0007669"/>
    <property type="project" value="TreeGrafter"/>
</dbReference>
<dbReference type="GO" id="GO:0033176">
    <property type="term" value="C:proton-transporting V-type ATPase complex"/>
    <property type="evidence" value="ECO:0007669"/>
    <property type="project" value="TreeGrafter"/>
</dbReference>
<evidence type="ECO:0000313" key="11">
    <source>
        <dbReference type="Proteomes" id="UP000659654"/>
    </source>
</evidence>
<evidence type="ECO:0000313" key="9">
    <source>
        <dbReference type="EMBL" id="CAD5226932.1"/>
    </source>
</evidence>
<evidence type="ECO:0000256" key="6">
    <source>
        <dbReference type="SAM" id="Phobius"/>
    </source>
</evidence>
<dbReference type="GO" id="GO:0001671">
    <property type="term" value="F:ATPase activator activity"/>
    <property type="evidence" value="ECO:0007669"/>
    <property type="project" value="TreeGrafter"/>
</dbReference>
<evidence type="ECO:0000256" key="2">
    <source>
        <dbReference type="ARBA" id="ARBA00009037"/>
    </source>
</evidence>
<evidence type="ECO:0000256" key="4">
    <source>
        <dbReference type="ARBA" id="ARBA00022989"/>
    </source>
</evidence>
<reference evidence="12" key="1">
    <citation type="submission" date="2016-11" db="UniProtKB">
        <authorList>
            <consortium name="WormBaseParasite"/>
        </authorList>
    </citation>
    <scope>IDENTIFICATION</scope>
</reference>
<keyword evidence="4 6" id="KW-1133">Transmembrane helix</keyword>
<dbReference type="Proteomes" id="UP000659654">
    <property type="component" value="Unassembled WGS sequence"/>
</dbReference>
<dbReference type="eggNOG" id="KOG3868">
    <property type="taxonomic scope" value="Eukaryota"/>
</dbReference>
<reference evidence="9" key="2">
    <citation type="submission" date="2020-09" db="EMBL/GenBank/DDBJ databases">
        <authorList>
            <person name="Kikuchi T."/>
        </authorList>
    </citation>
    <scope>NUCLEOTIDE SEQUENCE</scope>
    <source>
        <strain evidence="9">Ka4C1</strain>
    </source>
</reference>
<feature type="domain" description="V-type proton ATPase subunit S1/VOA1 transmembrane" evidence="8">
    <location>
        <begin position="249"/>
        <end position="287"/>
    </location>
</feature>
<name>A0A1I7S3U2_BURXY</name>
<accession>A0A1I7S3U2</accession>
<feature type="chain" id="PRO_5035359688" evidence="7">
    <location>
        <begin position="19"/>
        <end position="299"/>
    </location>
</feature>
<sequence length="299" mass="33049">MMLRLISLLSISLIYVNSLDLPIVLPPFGTDQADVKSPDASWGTCLLYLESINVIVYNKKEKTGYVARVDSDEGEQKKKNTYTFDKSYVKCANISQELKDKKRSENSFTVDVTLGQEVQVKDKDTVQFSLPGPIKLTLQFATFPTNDWNLTSIKLEKDLVIKKGAFGEDFTIASGATANPLSVRSMGVGGFNGYNFACSNTKFAVFTLDKKDYEIGISFGNLQVQNDGYAVSKDGKTPQFTHNVNDCIGTFSAGSWMGILVTILLGSVLIFGFLMLNSVQSTDRFDDPKQKQLIINSKD</sequence>
<evidence type="ECO:0000313" key="10">
    <source>
        <dbReference type="Proteomes" id="UP000095284"/>
    </source>
</evidence>